<dbReference type="EMBL" id="AJYK02000058">
    <property type="protein sequence ID" value="OEF25755.1"/>
    <property type="molecule type" value="Genomic_DNA"/>
</dbReference>
<dbReference type="Proteomes" id="UP000094070">
    <property type="component" value="Unassembled WGS sequence"/>
</dbReference>
<feature type="transmembrane region" description="Helical" evidence="5">
    <location>
        <begin position="112"/>
        <end position="130"/>
    </location>
</feature>
<dbReference type="SUPFAM" id="SSF161084">
    <property type="entry name" value="MAPEG domain-like"/>
    <property type="match status" value="1"/>
</dbReference>
<evidence type="ECO:0000256" key="3">
    <source>
        <dbReference type="ARBA" id="ARBA00022989"/>
    </source>
</evidence>
<dbReference type="STRING" id="1188252.A1QC_08285"/>
<name>A0A1E5E2J9_9VIBR</name>
<comment type="subcellular location">
    <subcellularLocation>
        <location evidence="1">Membrane</location>
    </subcellularLocation>
</comment>
<dbReference type="InterPro" id="IPR023352">
    <property type="entry name" value="MAPEG-like_dom_sf"/>
</dbReference>
<keyword evidence="7" id="KW-1185">Reference proteome</keyword>
<keyword evidence="2 5" id="KW-0812">Transmembrane</keyword>
<protein>
    <recommendedName>
        <fullName evidence="8">MAPEG family protein</fullName>
    </recommendedName>
</protein>
<proteinExistence type="predicted"/>
<sequence>MIYAMAAMILLVFLVACFTFKVRVASIKSKQVNLRYFQLMQGENLPEIVMKTNRHLTNLFEVPVLFYVVATLYVSLHIDSQIGITLAWLFVALRYLHTFIHLSSNHLMYRMLSFWASFLCVIGLWINLLIQMP</sequence>
<dbReference type="InterPro" id="IPR001129">
    <property type="entry name" value="Membr-assoc_MAPEG"/>
</dbReference>
<dbReference type="eggNOG" id="COG5331">
    <property type="taxonomic scope" value="Bacteria"/>
</dbReference>
<evidence type="ECO:0000256" key="1">
    <source>
        <dbReference type="ARBA" id="ARBA00004370"/>
    </source>
</evidence>
<dbReference type="GO" id="GO:0016020">
    <property type="term" value="C:membrane"/>
    <property type="evidence" value="ECO:0007669"/>
    <property type="project" value="UniProtKB-SubCell"/>
</dbReference>
<dbReference type="Pfam" id="PF01124">
    <property type="entry name" value="MAPEG"/>
    <property type="match status" value="1"/>
</dbReference>
<dbReference type="AlphaFoldDB" id="A0A1E5E2J9"/>
<evidence type="ECO:0000256" key="2">
    <source>
        <dbReference type="ARBA" id="ARBA00022692"/>
    </source>
</evidence>
<dbReference type="RefSeq" id="WP_017025105.1">
    <property type="nucleotide sequence ID" value="NZ_AJYK02000058.1"/>
</dbReference>
<dbReference type="OrthoDB" id="328594at2"/>
<evidence type="ECO:0000313" key="6">
    <source>
        <dbReference type="EMBL" id="OEF25755.1"/>
    </source>
</evidence>
<feature type="transmembrane region" description="Helical" evidence="5">
    <location>
        <begin position="64"/>
        <end position="91"/>
    </location>
</feature>
<evidence type="ECO:0008006" key="8">
    <source>
        <dbReference type="Google" id="ProtNLM"/>
    </source>
</evidence>
<comment type="caution">
    <text evidence="6">The sequence shown here is derived from an EMBL/GenBank/DDBJ whole genome shotgun (WGS) entry which is preliminary data.</text>
</comment>
<keyword evidence="4 5" id="KW-0472">Membrane</keyword>
<accession>A0A1E5E2J9</accession>
<reference evidence="6 7" key="1">
    <citation type="journal article" date="2012" name="Science">
        <title>Ecological populations of bacteria act as socially cohesive units of antibiotic production and resistance.</title>
        <authorList>
            <person name="Cordero O.X."/>
            <person name="Wildschutte H."/>
            <person name="Kirkup B."/>
            <person name="Proehl S."/>
            <person name="Ngo L."/>
            <person name="Hussain F."/>
            <person name="Le Roux F."/>
            <person name="Mincer T."/>
            <person name="Polz M.F."/>
        </authorList>
    </citation>
    <scope>NUCLEOTIDE SEQUENCE [LARGE SCALE GENOMIC DNA]</scope>
    <source>
        <strain evidence="6 7">1S-45</strain>
    </source>
</reference>
<dbReference type="Gene3D" id="1.20.120.550">
    <property type="entry name" value="Membrane associated eicosanoid/glutathione metabolism-like domain"/>
    <property type="match status" value="1"/>
</dbReference>
<keyword evidence="3 5" id="KW-1133">Transmembrane helix</keyword>
<gene>
    <name evidence="6" type="ORF">A1QC_08285</name>
</gene>
<evidence type="ECO:0000256" key="5">
    <source>
        <dbReference type="SAM" id="Phobius"/>
    </source>
</evidence>
<evidence type="ECO:0000256" key="4">
    <source>
        <dbReference type="ARBA" id="ARBA00023136"/>
    </source>
</evidence>
<organism evidence="6 7">
    <name type="scientific">Vibrio rumoiensis 1S-45</name>
    <dbReference type="NCBI Taxonomy" id="1188252"/>
    <lineage>
        <taxon>Bacteria</taxon>
        <taxon>Pseudomonadati</taxon>
        <taxon>Pseudomonadota</taxon>
        <taxon>Gammaproteobacteria</taxon>
        <taxon>Vibrionales</taxon>
        <taxon>Vibrionaceae</taxon>
        <taxon>Vibrio</taxon>
    </lineage>
</organism>
<evidence type="ECO:0000313" key="7">
    <source>
        <dbReference type="Proteomes" id="UP000094070"/>
    </source>
</evidence>